<dbReference type="SUPFAM" id="SSF53067">
    <property type="entry name" value="Actin-like ATPase domain"/>
    <property type="match status" value="2"/>
</dbReference>
<keyword evidence="6" id="KW-0067">ATP-binding</keyword>
<dbReference type="GO" id="GO:0030968">
    <property type="term" value="P:endoplasmic reticulum unfolded protein response"/>
    <property type="evidence" value="ECO:0007669"/>
    <property type="project" value="TreeGrafter"/>
</dbReference>
<comment type="caution">
    <text evidence="10">The sequence shown here is derived from an EMBL/GenBank/DDBJ whole genome shotgun (WGS) entry which is preliminary data.</text>
</comment>
<keyword evidence="5" id="KW-0256">Endoplasmic reticulum</keyword>
<reference evidence="10" key="1">
    <citation type="submission" date="2019-05" db="EMBL/GenBank/DDBJ databases">
        <title>Annotation for the trematode Fasciolopsis buski.</title>
        <authorList>
            <person name="Choi Y.-J."/>
        </authorList>
    </citation>
    <scope>NUCLEOTIDE SEQUENCE</scope>
    <source>
        <strain evidence="10">HT</strain>
        <tissue evidence="10">Whole worm</tissue>
    </source>
</reference>
<evidence type="ECO:0000256" key="8">
    <source>
        <dbReference type="ARBA" id="ARBA00040503"/>
    </source>
</evidence>
<dbReference type="InterPro" id="IPR043129">
    <property type="entry name" value="ATPase_NBD"/>
</dbReference>
<dbReference type="InterPro" id="IPR029048">
    <property type="entry name" value="HSP70_C_sf"/>
</dbReference>
<evidence type="ECO:0000256" key="7">
    <source>
        <dbReference type="ARBA" id="ARBA00023186"/>
    </source>
</evidence>
<feature type="compositionally biased region" description="Basic and acidic residues" evidence="9">
    <location>
        <begin position="674"/>
        <end position="686"/>
    </location>
</feature>
<feature type="region of interest" description="Disordered" evidence="9">
    <location>
        <begin position="674"/>
        <end position="768"/>
    </location>
</feature>
<name>A0A8E0S3W7_9TREM</name>
<evidence type="ECO:0000313" key="11">
    <source>
        <dbReference type="Proteomes" id="UP000728185"/>
    </source>
</evidence>
<feature type="compositionally biased region" description="Basic and acidic residues" evidence="9">
    <location>
        <begin position="724"/>
        <end position="756"/>
    </location>
</feature>
<dbReference type="Gene3D" id="3.90.640.10">
    <property type="entry name" value="Actin, Chain A, domain 4"/>
    <property type="match status" value="1"/>
</dbReference>
<evidence type="ECO:0000256" key="5">
    <source>
        <dbReference type="ARBA" id="ARBA00022824"/>
    </source>
</evidence>
<evidence type="ECO:0000313" key="10">
    <source>
        <dbReference type="EMBL" id="KAA0200265.1"/>
    </source>
</evidence>
<dbReference type="GO" id="GO:0005524">
    <property type="term" value="F:ATP binding"/>
    <property type="evidence" value="ECO:0007669"/>
    <property type="project" value="UniProtKB-KW"/>
</dbReference>
<evidence type="ECO:0000256" key="1">
    <source>
        <dbReference type="ARBA" id="ARBA00004319"/>
    </source>
</evidence>
<feature type="compositionally biased region" description="Polar residues" evidence="9">
    <location>
        <begin position="487"/>
        <end position="504"/>
    </location>
</feature>
<dbReference type="EMBL" id="LUCM01000641">
    <property type="protein sequence ID" value="KAA0200265.1"/>
    <property type="molecule type" value="Genomic_DNA"/>
</dbReference>
<feature type="compositionally biased region" description="Low complexity" evidence="9">
    <location>
        <begin position="465"/>
        <end position="486"/>
    </location>
</feature>
<dbReference type="InterPro" id="IPR013126">
    <property type="entry name" value="Hsp_70_fam"/>
</dbReference>
<dbReference type="OrthoDB" id="10262720at2759"/>
<dbReference type="PANTHER" id="PTHR45639">
    <property type="entry name" value="HSC70CB, ISOFORM G-RELATED"/>
    <property type="match status" value="1"/>
</dbReference>
<keyword evidence="7" id="KW-0143">Chaperone</keyword>
<evidence type="ECO:0000256" key="6">
    <source>
        <dbReference type="ARBA" id="ARBA00022840"/>
    </source>
</evidence>
<dbReference type="GO" id="GO:0005788">
    <property type="term" value="C:endoplasmic reticulum lumen"/>
    <property type="evidence" value="ECO:0007669"/>
    <property type="project" value="UniProtKB-SubCell"/>
</dbReference>
<keyword evidence="4" id="KW-0547">Nucleotide-binding</keyword>
<evidence type="ECO:0000256" key="4">
    <source>
        <dbReference type="ARBA" id="ARBA00022741"/>
    </source>
</evidence>
<dbReference type="GO" id="GO:0034663">
    <property type="term" value="C:endoplasmic reticulum chaperone complex"/>
    <property type="evidence" value="ECO:0007669"/>
    <property type="project" value="TreeGrafter"/>
</dbReference>
<evidence type="ECO:0000256" key="9">
    <source>
        <dbReference type="SAM" id="MobiDB-lite"/>
    </source>
</evidence>
<keyword evidence="11" id="KW-1185">Reference proteome</keyword>
<feature type="region of interest" description="Disordered" evidence="9">
    <location>
        <begin position="465"/>
        <end position="506"/>
    </location>
</feature>
<dbReference type="Proteomes" id="UP000728185">
    <property type="component" value="Unassembled WGS sequence"/>
</dbReference>
<dbReference type="Pfam" id="PF00012">
    <property type="entry name" value="HSP70"/>
    <property type="match status" value="1"/>
</dbReference>
<dbReference type="PRINTS" id="PR00301">
    <property type="entry name" value="HEATSHOCK70"/>
</dbReference>
<sequence>MSTCVLTVPSFYGQAERESLVRAVRISGLELQQLININTAVALNFGIFRRNIFTESAQYFMFFDVGYSSTTATVVSYQVGKHYQSGASAQDPILTIMGVGFAPNLGTSSLIYRIRDYFAKVFSESAGIPLDTLHQNSRAMSRLLKEAVRIFVILSANSDATAHLEQLVNDKDFRMQFTREKMETLCEAEFRAFQKPFTDALSSSGIDLAVIQEIVLMGGGTRIPKVQETLMSLGQRTELGKGLNNDEAAVMGAIYQAAFHTPGFRVLPFVVKDYNAYPIAVDFKRAPQASPIDDKSDSGESNADIRRVLFPRGNPFPQKRAITFNRHTTDLTFYVNYVELSNEETAYLRVSNLTRATTEGVTKAIEKNPNAELRGVKAHFSLDYSGRLILTSVDCLFHPTAVAEQDSTKDESAFQSIAPCLLYGYLFRSFTFSSTCSIQFQSTSELGNTISGFFGVGGNKKTADATDAANATEGAAADAENESNSSKPVNQTSVNETSTNNQTAENEELKPFVERIVFHQELLYGPIPSEADIAKSIELLSDLRRADHARQEREKMANELESSIFTMRQEIETAVYINHSTAEERQNLSAMLTKTLEWFEEQDSKTPREVYEEKLLELRRTYLPINVRVTEAQKRPAAFGELNSTITQALDSLVRMRNLNNVLFKLDQSIRERKKFEQKQSRDKNKSSIPADQPAPERETTEELNMTVHPPTPTVPSTNVSGNEDTRADEEQQKNERLEDTGEKSKPVDVKEEKPEPPFVPLFDESEMESLEKLTTELTTWIDDSMKLLKESNPAQSPPVRIADIHSKRVLLKSKLAPLETKLTLFQSEMERASQQKQHQQHPQQQPRKKTTPKPESMSCPYFSVL</sequence>
<dbReference type="Gene3D" id="3.30.420.40">
    <property type="match status" value="2"/>
</dbReference>
<dbReference type="GO" id="GO:0140662">
    <property type="term" value="F:ATP-dependent protein folding chaperone"/>
    <property type="evidence" value="ECO:0007669"/>
    <property type="project" value="InterPro"/>
</dbReference>
<dbReference type="PANTHER" id="PTHR45639:SF3">
    <property type="entry name" value="HYPOXIA UP-REGULATED PROTEIN 1"/>
    <property type="match status" value="1"/>
</dbReference>
<dbReference type="Gene3D" id="1.20.1270.10">
    <property type="match status" value="1"/>
</dbReference>
<keyword evidence="3" id="KW-0732">Signal</keyword>
<evidence type="ECO:0000256" key="3">
    <source>
        <dbReference type="ARBA" id="ARBA00022729"/>
    </source>
</evidence>
<proteinExistence type="inferred from homology"/>
<dbReference type="InterPro" id="IPR018181">
    <property type="entry name" value="Heat_shock_70_CS"/>
</dbReference>
<feature type="compositionally biased region" description="Low complexity" evidence="9">
    <location>
        <begin position="835"/>
        <end position="846"/>
    </location>
</feature>
<protein>
    <recommendedName>
        <fullName evidence="8">Hypoxia up-regulated protein 1</fullName>
    </recommendedName>
</protein>
<dbReference type="FunFam" id="3.30.420.40:FF:000171">
    <property type="entry name" value="Heat shock 70 kDa protein 4"/>
    <property type="match status" value="1"/>
</dbReference>
<dbReference type="SUPFAM" id="SSF100934">
    <property type="entry name" value="Heat shock protein 70kD (HSP70), C-terminal subdomain"/>
    <property type="match status" value="1"/>
</dbReference>
<dbReference type="AlphaFoldDB" id="A0A8E0S3W7"/>
<feature type="region of interest" description="Disordered" evidence="9">
    <location>
        <begin position="827"/>
        <end position="866"/>
    </location>
</feature>
<dbReference type="Gene3D" id="2.60.34.10">
    <property type="entry name" value="Substrate Binding Domain Of DNAk, Chain A, domain 1"/>
    <property type="match status" value="1"/>
</dbReference>
<evidence type="ECO:0000256" key="2">
    <source>
        <dbReference type="ARBA" id="ARBA00007381"/>
    </source>
</evidence>
<dbReference type="PROSITE" id="PS01036">
    <property type="entry name" value="HSP70_3"/>
    <property type="match status" value="1"/>
</dbReference>
<comment type="similarity">
    <text evidence="2">Belongs to the heat shock protein 70 family.</text>
</comment>
<dbReference type="InterPro" id="IPR029047">
    <property type="entry name" value="HSP70_peptide-bd_sf"/>
</dbReference>
<accession>A0A8E0S3W7</accession>
<comment type="subcellular location">
    <subcellularLocation>
        <location evidence="1">Endoplasmic reticulum lumen</location>
    </subcellularLocation>
</comment>
<gene>
    <name evidence="10" type="ORF">FBUS_06242</name>
</gene>
<organism evidence="10 11">
    <name type="scientific">Fasciolopsis buskii</name>
    <dbReference type="NCBI Taxonomy" id="27845"/>
    <lineage>
        <taxon>Eukaryota</taxon>
        <taxon>Metazoa</taxon>
        <taxon>Spiralia</taxon>
        <taxon>Lophotrochozoa</taxon>
        <taxon>Platyhelminthes</taxon>
        <taxon>Trematoda</taxon>
        <taxon>Digenea</taxon>
        <taxon>Plagiorchiida</taxon>
        <taxon>Echinostomata</taxon>
        <taxon>Echinostomatoidea</taxon>
        <taxon>Fasciolidae</taxon>
        <taxon>Fasciolopsis</taxon>
    </lineage>
</organism>